<dbReference type="Proteomes" id="UP001224661">
    <property type="component" value="Unassembled WGS sequence"/>
</dbReference>
<feature type="region of interest" description="Disordered" evidence="1">
    <location>
        <begin position="1"/>
        <end position="23"/>
    </location>
</feature>
<evidence type="ECO:0000256" key="1">
    <source>
        <dbReference type="SAM" id="MobiDB-lite"/>
    </source>
</evidence>
<dbReference type="PANTHER" id="PTHR14969:SF13">
    <property type="entry name" value="AT30094P"/>
    <property type="match status" value="1"/>
</dbReference>
<name>A0ABT6RWE9_9ACTN</name>
<dbReference type="EMBL" id="JASCIR010000014">
    <property type="protein sequence ID" value="MDI3387986.1"/>
    <property type="molecule type" value="Genomic_DNA"/>
</dbReference>
<dbReference type="SMART" id="SM00014">
    <property type="entry name" value="acidPPc"/>
    <property type="match status" value="1"/>
</dbReference>
<dbReference type="InterPro" id="IPR036938">
    <property type="entry name" value="PAP2/HPO_sf"/>
</dbReference>
<proteinExistence type="predicted"/>
<gene>
    <name evidence="4" type="ORF">QIS99_17525</name>
</gene>
<feature type="transmembrane region" description="Helical" evidence="2">
    <location>
        <begin position="110"/>
        <end position="128"/>
    </location>
</feature>
<reference evidence="4 5" key="1">
    <citation type="submission" date="2023-05" db="EMBL/GenBank/DDBJ databases">
        <title>Draft genome sequence of Streptomyces sp. B-S-A8 isolated from a cave soil in Thailand.</title>
        <authorList>
            <person name="Chamroensaksri N."/>
            <person name="Muangham S."/>
        </authorList>
    </citation>
    <scope>NUCLEOTIDE SEQUENCE [LARGE SCALE GENOMIC DNA]</scope>
    <source>
        <strain evidence="4 5">B-S-A8</strain>
    </source>
</reference>
<protein>
    <submittedName>
        <fullName evidence="4">Phosphatase PAP2 family protein</fullName>
    </submittedName>
</protein>
<feature type="transmembrane region" description="Helical" evidence="2">
    <location>
        <begin position="148"/>
        <end position="171"/>
    </location>
</feature>
<dbReference type="Gene3D" id="1.20.144.10">
    <property type="entry name" value="Phosphatidic acid phosphatase type 2/haloperoxidase"/>
    <property type="match status" value="1"/>
</dbReference>
<dbReference type="Pfam" id="PF01569">
    <property type="entry name" value="PAP2"/>
    <property type="match status" value="1"/>
</dbReference>
<dbReference type="PANTHER" id="PTHR14969">
    <property type="entry name" value="SPHINGOSINE-1-PHOSPHATE PHOSPHOHYDROLASE"/>
    <property type="match status" value="1"/>
</dbReference>
<feature type="transmembrane region" description="Helical" evidence="2">
    <location>
        <begin position="84"/>
        <end position="103"/>
    </location>
</feature>
<feature type="domain" description="Phosphatidic acid phosphatase type 2/haloperoxidase" evidence="3">
    <location>
        <begin position="108"/>
        <end position="224"/>
    </location>
</feature>
<organism evidence="4 5">
    <name type="scientific">Streptomyces solicavernae</name>
    <dbReference type="NCBI Taxonomy" id="3043614"/>
    <lineage>
        <taxon>Bacteria</taxon>
        <taxon>Bacillati</taxon>
        <taxon>Actinomycetota</taxon>
        <taxon>Actinomycetes</taxon>
        <taxon>Kitasatosporales</taxon>
        <taxon>Streptomycetaceae</taxon>
        <taxon>Streptomyces</taxon>
    </lineage>
</organism>
<dbReference type="SUPFAM" id="SSF48317">
    <property type="entry name" value="Acid phosphatase/Vanadium-dependent haloperoxidase"/>
    <property type="match status" value="1"/>
</dbReference>
<keyword evidence="5" id="KW-1185">Reference proteome</keyword>
<keyword evidence="2" id="KW-0812">Transmembrane</keyword>
<evidence type="ECO:0000259" key="3">
    <source>
        <dbReference type="SMART" id="SM00014"/>
    </source>
</evidence>
<keyword evidence="2" id="KW-1133">Transmembrane helix</keyword>
<evidence type="ECO:0000313" key="4">
    <source>
        <dbReference type="EMBL" id="MDI3387986.1"/>
    </source>
</evidence>
<dbReference type="RefSeq" id="WP_282514409.1">
    <property type="nucleotide sequence ID" value="NZ_JASCIR010000014.1"/>
</dbReference>
<evidence type="ECO:0000256" key="2">
    <source>
        <dbReference type="SAM" id="Phobius"/>
    </source>
</evidence>
<dbReference type="InterPro" id="IPR000326">
    <property type="entry name" value="PAP2/HPO"/>
</dbReference>
<sequence length="236" mass="25088">MHSAPRPHTPPPNSPSAQGPAPLSDRAGRVGVAVLGVLSALLLGAVAVGWAPLLDADASLARTTHRWAVADPTLTHVNRIFTDWVWDTWTMRALCAVLVGWLWWLGDRRLAVWAGASCLLASLLQQALKAVVGRERPSWPDPVDSANFAAFPSGHAMTATVVGGLVLWVLAVRRAGRALWTTVLAVTVVSVAGVGWTRVWLGVHWPSDVLGGWLFGALLVLLTALAYGRSARAGRA</sequence>
<feature type="transmembrane region" description="Helical" evidence="2">
    <location>
        <begin position="178"/>
        <end position="197"/>
    </location>
</feature>
<comment type="caution">
    <text evidence="4">The sequence shown here is derived from an EMBL/GenBank/DDBJ whole genome shotgun (WGS) entry which is preliminary data.</text>
</comment>
<feature type="transmembrane region" description="Helical" evidence="2">
    <location>
        <begin position="209"/>
        <end position="228"/>
    </location>
</feature>
<feature type="transmembrane region" description="Helical" evidence="2">
    <location>
        <begin position="30"/>
        <end position="51"/>
    </location>
</feature>
<accession>A0ABT6RWE9</accession>
<keyword evidence="2" id="KW-0472">Membrane</keyword>
<dbReference type="CDD" id="cd03392">
    <property type="entry name" value="PAP2_like_2"/>
    <property type="match status" value="1"/>
</dbReference>
<evidence type="ECO:0000313" key="5">
    <source>
        <dbReference type="Proteomes" id="UP001224661"/>
    </source>
</evidence>